<evidence type="ECO:0000256" key="1">
    <source>
        <dbReference type="ARBA" id="ARBA00010118"/>
    </source>
</evidence>
<dbReference type="Pfam" id="PF05686">
    <property type="entry name" value="Glyco_transf_90"/>
    <property type="match status" value="1"/>
</dbReference>
<keyword evidence="2" id="KW-0808">Transferase</keyword>
<dbReference type="KEGG" id="tps:THAPSDRAFT_24871"/>
<sequence>MTRLKRKVLIYIGTITILSTIEYNRQSVSVLTHQLSTHNNTSQNQRQRHDVPTQFTTKFEETLDLPAPYYWRDVAANIITNEDGQFVPLILLNGKIMCLPNHKKKLRRMRSRSFIEMLQKGLSLNTVQDATISSYDSDGGFPILLMEGDVMGCNIYNHTDKLDFPRFTWATPNTQKHNSKEWCNAIGMTSYESWDSLHNDHVFAETWDATFAKNEEMYPWEAKIKRAVWRGTTTHEYYQFQDSEFREIPRQKLVQQSMLHPEVIDAAFTAIIQKFEKDKEVLAAQTIVEGRMPFENFMKYKAIIDIDGNCWSSRFAKLLCTNSVVIKIDPDYVEYFDDDLIPGVHYLSASLDNITTVAEYAVDEKNDRQIKHIVSNANSWCKRTLTEVEMANDALVQLKKYAKALDAYSKDLRDEWRIIIQRFSNTLVECSY</sequence>
<dbReference type="HOGENOM" id="CLU_636954_0_0_1"/>
<dbReference type="PaxDb" id="35128-Thaps24871"/>
<dbReference type="AlphaFoldDB" id="B8CCI6"/>
<dbReference type="InterPro" id="IPR051091">
    <property type="entry name" value="O-Glucosyltr/Glycosyltrsf_90"/>
</dbReference>
<dbReference type="PANTHER" id="PTHR12203:SF35">
    <property type="entry name" value="PROTEIN O-GLUCOSYLTRANSFERASE 1"/>
    <property type="match status" value="1"/>
</dbReference>
<proteinExistence type="inferred from homology"/>
<evidence type="ECO:0000256" key="2">
    <source>
        <dbReference type="ARBA" id="ARBA00022679"/>
    </source>
</evidence>
<protein>
    <recommendedName>
        <fullName evidence="3">Glycosyl transferase CAP10 domain-containing protein</fullName>
    </recommendedName>
</protein>
<dbReference type="InterPro" id="IPR006598">
    <property type="entry name" value="CAP10"/>
</dbReference>
<organism evidence="4 5">
    <name type="scientific">Thalassiosira pseudonana</name>
    <name type="common">Marine diatom</name>
    <name type="synonym">Cyclotella nana</name>
    <dbReference type="NCBI Taxonomy" id="35128"/>
    <lineage>
        <taxon>Eukaryota</taxon>
        <taxon>Sar</taxon>
        <taxon>Stramenopiles</taxon>
        <taxon>Ochrophyta</taxon>
        <taxon>Bacillariophyta</taxon>
        <taxon>Coscinodiscophyceae</taxon>
        <taxon>Thalassiosirophycidae</taxon>
        <taxon>Thalassiosirales</taxon>
        <taxon>Thalassiosiraceae</taxon>
        <taxon>Thalassiosira</taxon>
    </lineage>
</organism>
<name>B8CCI6_THAPS</name>
<evidence type="ECO:0000259" key="3">
    <source>
        <dbReference type="SMART" id="SM00672"/>
    </source>
</evidence>
<evidence type="ECO:0000313" key="4">
    <source>
        <dbReference type="EMBL" id="EED88780.1"/>
    </source>
</evidence>
<dbReference type="InParanoid" id="B8CCI6"/>
<dbReference type="GeneID" id="7451255"/>
<feature type="domain" description="Glycosyl transferase CAP10" evidence="3">
    <location>
        <begin position="160"/>
        <end position="408"/>
    </location>
</feature>
<keyword evidence="5" id="KW-1185">Reference proteome</keyword>
<dbReference type="PANTHER" id="PTHR12203">
    <property type="entry name" value="KDEL LYS-ASP-GLU-LEU CONTAINING - RELATED"/>
    <property type="match status" value="1"/>
</dbReference>
<dbReference type="RefSeq" id="XP_002293771.1">
    <property type="nucleotide sequence ID" value="XM_002293735.1"/>
</dbReference>
<dbReference type="eggNOG" id="KOG2458">
    <property type="taxonomic scope" value="Eukaryota"/>
</dbReference>
<dbReference type="GO" id="GO:0016740">
    <property type="term" value="F:transferase activity"/>
    <property type="evidence" value="ECO:0007669"/>
    <property type="project" value="UniProtKB-KW"/>
</dbReference>
<accession>B8CCI6</accession>
<gene>
    <name evidence="4" type="ORF">THAPSDRAFT_24871</name>
</gene>
<reference evidence="4 5" key="2">
    <citation type="journal article" date="2008" name="Nature">
        <title>The Phaeodactylum genome reveals the evolutionary history of diatom genomes.</title>
        <authorList>
            <person name="Bowler C."/>
            <person name="Allen A.E."/>
            <person name="Badger J.H."/>
            <person name="Grimwood J."/>
            <person name="Jabbari K."/>
            <person name="Kuo A."/>
            <person name="Maheswari U."/>
            <person name="Martens C."/>
            <person name="Maumus F."/>
            <person name="Otillar R.P."/>
            <person name="Rayko E."/>
            <person name="Salamov A."/>
            <person name="Vandepoele K."/>
            <person name="Beszteri B."/>
            <person name="Gruber A."/>
            <person name="Heijde M."/>
            <person name="Katinka M."/>
            <person name="Mock T."/>
            <person name="Valentin K."/>
            <person name="Verret F."/>
            <person name="Berges J.A."/>
            <person name="Brownlee C."/>
            <person name="Cadoret J.P."/>
            <person name="Chiovitti A."/>
            <person name="Choi C.J."/>
            <person name="Coesel S."/>
            <person name="De Martino A."/>
            <person name="Detter J.C."/>
            <person name="Durkin C."/>
            <person name="Falciatore A."/>
            <person name="Fournet J."/>
            <person name="Haruta M."/>
            <person name="Huysman M.J."/>
            <person name="Jenkins B.D."/>
            <person name="Jiroutova K."/>
            <person name="Jorgensen R.E."/>
            <person name="Joubert Y."/>
            <person name="Kaplan A."/>
            <person name="Kroger N."/>
            <person name="Kroth P.G."/>
            <person name="La Roche J."/>
            <person name="Lindquist E."/>
            <person name="Lommer M."/>
            <person name="Martin-Jezequel V."/>
            <person name="Lopez P.J."/>
            <person name="Lucas S."/>
            <person name="Mangogna M."/>
            <person name="McGinnis K."/>
            <person name="Medlin L.K."/>
            <person name="Montsant A."/>
            <person name="Oudot-Le Secq M.P."/>
            <person name="Napoli C."/>
            <person name="Obornik M."/>
            <person name="Parker M.S."/>
            <person name="Petit J.L."/>
            <person name="Porcel B.M."/>
            <person name="Poulsen N."/>
            <person name="Robison M."/>
            <person name="Rychlewski L."/>
            <person name="Rynearson T.A."/>
            <person name="Schmutz J."/>
            <person name="Shapiro H."/>
            <person name="Siaut M."/>
            <person name="Stanley M."/>
            <person name="Sussman M.R."/>
            <person name="Taylor A.R."/>
            <person name="Vardi A."/>
            <person name="von Dassow P."/>
            <person name="Vyverman W."/>
            <person name="Willis A."/>
            <person name="Wyrwicz L.S."/>
            <person name="Rokhsar D.S."/>
            <person name="Weissenbach J."/>
            <person name="Armbrust E.V."/>
            <person name="Green B.R."/>
            <person name="Van de Peer Y."/>
            <person name="Grigoriev I.V."/>
        </authorList>
    </citation>
    <scope>NUCLEOTIDE SEQUENCE [LARGE SCALE GENOMIC DNA]</scope>
    <source>
        <strain evidence="4 5">CCMP1335</strain>
    </source>
</reference>
<reference evidence="4 5" key="1">
    <citation type="journal article" date="2004" name="Science">
        <title>The genome of the diatom Thalassiosira pseudonana: ecology, evolution, and metabolism.</title>
        <authorList>
            <person name="Armbrust E.V."/>
            <person name="Berges J.A."/>
            <person name="Bowler C."/>
            <person name="Green B.R."/>
            <person name="Martinez D."/>
            <person name="Putnam N.H."/>
            <person name="Zhou S."/>
            <person name="Allen A.E."/>
            <person name="Apt K.E."/>
            <person name="Bechner M."/>
            <person name="Brzezinski M.A."/>
            <person name="Chaal B.K."/>
            <person name="Chiovitti A."/>
            <person name="Davis A.K."/>
            <person name="Demarest M.S."/>
            <person name="Detter J.C."/>
            <person name="Glavina T."/>
            <person name="Goodstein D."/>
            <person name="Hadi M.Z."/>
            <person name="Hellsten U."/>
            <person name="Hildebrand M."/>
            <person name="Jenkins B.D."/>
            <person name="Jurka J."/>
            <person name="Kapitonov V.V."/>
            <person name="Kroger N."/>
            <person name="Lau W.W."/>
            <person name="Lane T.W."/>
            <person name="Larimer F.W."/>
            <person name="Lippmeier J.C."/>
            <person name="Lucas S."/>
            <person name="Medina M."/>
            <person name="Montsant A."/>
            <person name="Obornik M."/>
            <person name="Parker M.S."/>
            <person name="Palenik B."/>
            <person name="Pazour G.J."/>
            <person name="Richardson P.M."/>
            <person name="Rynearson T.A."/>
            <person name="Saito M.A."/>
            <person name="Schwartz D.C."/>
            <person name="Thamatrakoln K."/>
            <person name="Valentin K."/>
            <person name="Vardi A."/>
            <person name="Wilkerson F.P."/>
            <person name="Rokhsar D.S."/>
        </authorList>
    </citation>
    <scope>NUCLEOTIDE SEQUENCE [LARGE SCALE GENOMIC DNA]</scope>
    <source>
        <strain evidence="4 5">CCMP1335</strain>
    </source>
</reference>
<dbReference type="SMART" id="SM00672">
    <property type="entry name" value="CAP10"/>
    <property type="match status" value="1"/>
</dbReference>
<evidence type="ECO:0000313" key="5">
    <source>
        <dbReference type="Proteomes" id="UP000001449"/>
    </source>
</evidence>
<comment type="similarity">
    <text evidence="1">Belongs to the glycosyltransferase 90 family.</text>
</comment>
<dbReference type="EMBL" id="CM000649">
    <property type="protein sequence ID" value="EED88780.1"/>
    <property type="molecule type" value="Genomic_DNA"/>
</dbReference>
<dbReference type="Proteomes" id="UP000001449">
    <property type="component" value="Chromosome 14"/>
</dbReference>